<keyword evidence="4" id="KW-0679">Respiratory chain</keyword>
<dbReference type="RefSeq" id="XP_013405504.1">
    <property type="nucleotide sequence ID" value="XM_013550050.1"/>
</dbReference>
<evidence type="ECO:0000256" key="15">
    <source>
        <dbReference type="ARBA" id="ARBA00025285"/>
    </source>
</evidence>
<dbReference type="GO" id="GO:0046872">
    <property type="term" value="F:metal ion binding"/>
    <property type="evidence" value="ECO:0007669"/>
    <property type="project" value="UniProtKB-KW"/>
</dbReference>
<dbReference type="CDD" id="cd01053">
    <property type="entry name" value="AOX"/>
    <property type="match status" value="1"/>
</dbReference>
<dbReference type="GO" id="GO:0010230">
    <property type="term" value="P:alternative respiration"/>
    <property type="evidence" value="ECO:0007669"/>
    <property type="project" value="TreeGrafter"/>
</dbReference>
<keyword evidence="8" id="KW-0809">Transit peptide</keyword>
<dbReference type="Pfam" id="PF01786">
    <property type="entry name" value="AOX"/>
    <property type="match status" value="1"/>
</dbReference>
<keyword evidence="6 16" id="KW-0479">Metal-binding</keyword>
<feature type="binding site" evidence="16">
    <location>
        <position position="209"/>
    </location>
    <ligand>
        <name>Fe cation</name>
        <dbReference type="ChEBI" id="CHEBI:24875"/>
        <label>1</label>
    </ligand>
</feature>
<keyword evidence="13" id="KW-0496">Mitochondrion</keyword>
<evidence type="ECO:0000256" key="3">
    <source>
        <dbReference type="ARBA" id="ARBA00022448"/>
    </source>
</evidence>
<evidence type="ECO:0000256" key="7">
    <source>
        <dbReference type="ARBA" id="ARBA00022792"/>
    </source>
</evidence>
<reference evidence="19" key="1">
    <citation type="submission" date="2025-08" db="UniProtKB">
        <authorList>
            <consortium name="RefSeq"/>
        </authorList>
    </citation>
    <scope>IDENTIFICATION</scope>
    <source>
        <tissue evidence="19">Gonads</tissue>
    </source>
</reference>
<sequence>MAVAGLRLMYHGLSQPGVMSKLTHHGADIGVSAVKTAVTRTWALQFPKRLNSTQAYNSQVKENYAKEAENKINKTNKINEVPQLQSIDHFRSSKAQKQGKDNGAYILPHPIWSEEELNSVEITHRVPENFTDKAAFYSVKILRNSFDIFSGFNWRKRSEKQWLRRIIFLETVAGVPGMMAAMVRHLNSLRRMQRDHGWIHTLLEEAENERMHLMTALQIRKPGLAFRGCVLLAQGVFVNVFFLSYLISPYFCHRFVGYLEEEAVKTYTKCLQDIDSGSLPWKNSPAPPIAKDYWQLPPDAMMRDVILAIRADEAHHRVVNHTLGSLKEDEPNPYGPGR</sequence>
<dbReference type="Gene3D" id="1.20.1260.140">
    <property type="entry name" value="Alternative oxidase"/>
    <property type="match status" value="1"/>
</dbReference>
<dbReference type="STRING" id="7574.A0A1S3J6N5"/>
<evidence type="ECO:0000256" key="16">
    <source>
        <dbReference type="PIRSR" id="PIRSR005229-1"/>
    </source>
</evidence>
<keyword evidence="7" id="KW-0999">Mitochondrion inner membrane</keyword>
<evidence type="ECO:0000256" key="10">
    <source>
        <dbReference type="ARBA" id="ARBA00022989"/>
    </source>
</evidence>
<comment type="cofactor">
    <cofactor evidence="16">
        <name>Fe cation</name>
        <dbReference type="ChEBI" id="CHEBI:24875"/>
    </cofactor>
    <text evidence="16">Binds 2 iron ions per subunit.</text>
</comment>
<evidence type="ECO:0000256" key="11">
    <source>
        <dbReference type="ARBA" id="ARBA00023002"/>
    </source>
</evidence>
<dbReference type="Proteomes" id="UP000085678">
    <property type="component" value="Unplaced"/>
</dbReference>
<feature type="binding site" evidence="16">
    <location>
        <position position="209"/>
    </location>
    <ligand>
        <name>Fe cation</name>
        <dbReference type="ChEBI" id="CHEBI:24875"/>
        <label>2</label>
    </ligand>
</feature>
<evidence type="ECO:0000256" key="12">
    <source>
        <dbReference type="ARBA" id="ARBA00023004"/>
    </source>
</evidence>
<evidence type="ECO:0000256" key="13">
    <source>
        <dbReference type="ARBA" id="ARBA00023128"/>
    </source>
</evidence>
<comment type="similarity">
    <text evidence="2">Belongs to the alternative oxidase family.</text>
</comment>
<keyword evidence="18" id="KW-1185">Reference proteome</keyword>
<feature type="binding site" evidence="16">
    <location>
        <position position="170"/>
    </location>
    <ligand>
        <name>Fe cation</name>
        <dbReference type="ChEBI" id="CHEBI:24875"/>
        <label>1</label>
    </ligand>
</feature>
<feature type="binding site" evidence="16">
    <location>
        <position position="316"/>
    </location>
    <ligand>
        <name>Fe cation</name>
        <dbReference type="ChEBI" id="CHEBI:24875"/>
        <label>2</label>
    </ligand>
</feature>
<keyword evidence="10 17" id="KW-1133">Transmembrane helix</keyword>
<dbReference type="GO" id="GO:0009916">
    <property type="term" value="F:alternative oxidase activity"/>
    <property type="evidence" value="ECO:0007669"/>
    <property type="project" value="InterPro"/>
</dbReference>
<dbReference type="InterPro" id="IPR038659">
    <property type="entry name" value="AOX_sf"/>
</dbReference>
<protein>
    <submittedName>
        <fullName evidence="19">Alternative oxidase, mitochondrial-like</fullName>
    </submittedName>
</protein>
<evidence type="ECO:0000256" key="2">
    <source>
        <dbReference type="ARBA" id="ARBA00008388"/>
    </source>
</evidence>
<dbReference type="PIRSF" id="PIRSF005229">
    <property type="entry name" value="AOX"/>
    <property type="match status" value="1"/>
</dbReference>
<evidence type="ECO:0000256" key="9">
    <source>
        <dbReference type="ARBA" id="ARBA00022982"/>
    </source>
</evidence>
<evidence type="ECO:0000256" key="8">
    <source>
        <dbReference type="ARBA" id="ARBA00022946"/>
    </source>
</evidence>
<accession>A0A1S3J6N5</accession>
<organism evidence="18 19">
    <name type="scientific">Lingula anatina</name>
    <name type="common">Brachiopod</name>
    <name type="synonym">Lingula unguis</name>
    <dbReference type="NCBI Taxonomy" id="7574"/>
    <lineage>
        <taxon>Eukaryota</taxon>
        <taxon>Metazoa</taxon>
        <taxon>Spiralia</taxon>
        <taxon>Lophotrochozoa</taxon>
        <taxon>Brachiopoda</taxon>
        <taxon>Linguliformea</taxon>
        <taxon>Lingulata</taxon>
        <taxon>Lingulida</taxon>
        <taxon>Linguloidea</taxon>
        <taxon>Lingulidae</taxon>
        <taxon>Lingula</taxon>
    </lineage>
</organism>
<dbReference type="PANTHER" id="PTHR31803:SF3">
    <property type="entry name" value="ALTERNATIVE OXIDASE"/>
    <property type="match status" value="1"/>
</dbReference>
<dbReference type="InterPro" id="IPR002680">
    <property type="entry name" value="AOX"/>
</dbReference>
<gene>
    <name evidence="19" type="primary">LOC106170256</name>
</gene>
<keyword evidence="5 17" id="KW-0812">Transmembrane</keyword>
<evidence type="ECO:0000256" key="4">
    <source>
        <dbReference type="ARBA" id="ARBA00022660"/>
    </source>
</evidence>
<dbReference type="KEGG" id="lak:106170256"/>
<evidence type="ECO:0000256" key="1">
    <source>
        <dbReference type="ARBA" id="ARBA00004273"/>
    </source>
</evidence>
<keyword evidence="12 16" id="KW-0408">Iron</keyword>
<proteinExistence type="inferred from homology"/>
<dbReference type="GeneID" id="106170256"/>
<evidence type="ECO:0000256" key="17">
    <source>
        <dbReference type="SAM" id="Phobius"/>
    </source>
</evidence>
<dbReference type="GO" id="GO:0005743">
    <property type="term" value="C:mitochondrial inner membrane"/>
    <property type="evidence" value="ECO:0007669"/>
    <property type="project" value="UniProtKB-SubCell"/>
</dbReference>
<dbReference type="AlphaFoldDB" id="A0A1S3J6N5"/>
<name>A0A1S3J6N5_LINAN</name>
<keyword evidence="11" id="KW-0560">Oxidoreductase</keyword>
<keyword evidence="14 17" id="KW-0472">Membrane</keyword>
<dbReference type="PANTHER" id="PTHR31803">
    <property type="entry name" value="ALTERNATIVE OXIDASE"/>
    <property type="match status" value="1"/>
</dbReference>
<keyword evidence="3" id="KW-0813">Transport</keyword>
<dbReference type="FunFam" id="1.20.1260.140:FF:000002">
    <property type="entry name" value="Alternative oxidase"/>
    <property type="match status" value="1"/>
</dbReference>
<evidence type="ECO:0000256" key="6">
    <source>
        <dbReference type="ARBA" id="ARBA00022723"/>
    </source>
</evidence>
<feature type="binding site" evidence="16">
    <location>
        <position position="260"/>
    </location>
    <ligand>
        <name>Fe cation</name>
        <dbReference type="ChEBI" id="CHEBI:24875"/>
        <label>2</label>
    </ligand>
</feature>
<feature type="transmembrane region" description="Helical" evidence="17">
    <location>
        <begin position="162"/>
        <end position="183"/>
    </location>
</feature>
<feature type="binding site" evidence="16">
    <location>
        <position position="313"/>
    </location>
    <ligand>
        <name>Fe cation</name>
        <dbReference type="ChEBI" id="CHEBI:24875"/>
        <label>1</label>
    </ligand>
</feature>
<evidence type="ECO:0000256" key="14">
    <source>
        <dbReference type="ARBA" id="ARBA00023136"/>
    </source>
</evidence>
<comment type="function">
    <text evidence="15">Catalyzes cyanide-resistant oxygen consumption. May increase respiration when the cytochrome respiratory pathway is restricted, or in response to low temperatures.</text>
</comment>
<evidence type="ECO:0000256" key="5">
    <source>
        <dbReference type="ARBA" id="ARBA00022692"/>
    </source>
</evidence>
<evidence type="ECO:0000313" key="19">
    <source>
        <dbReference type="RefSeq" id="XP_013405504.1"/>
    </source>
</evidence>
<evidence type="ECO:0000313" key="18">
    <source>
        <dbReference type="Proteomes" id="UP000085678"/>
    </source>
</evidence>
<feature type="binding site" evidence="16">
    <location>
        <position position="313"/>
    </location>
    <ligand>
        <name>Fe cation</name>
        <dbReference type="ChEBI" id="CHEBI:24875"/>
        <label>2</label>
    </ligand>
</feature>
<dbReference type="OrthoDB" id="16906at2759"/>
<comment type="subcellular location">
    <subcellularLocation>
        <location evidence="1">Mitochondrion inner membrane</location>
    </subcellularLocation>
</comment>
<feature type="transmembrane region" description="Helical" evidence="17">
    <location>
        <begin position="224"/>
        <end position="247"/>
    </location>
</feature>
<feature type="binding site" evidence="16">
    <location>
        <position position="212"/>
    </location>
    <ligand>
        <name>Fe cation</name>
        <dbReference type="ChEBI" id="CHEBI:24875"/>
        <label>1</label>
    </ligand>
</feature>
<dbReference type="InParanoid" id="A0A1S3J6N5"/>
<keyword evidence="9" id="KW-0249">Electron transport</keyword>